<feature type="transmembrane region" description="Helical" evidence="1">
    <location>
        <begin position="43"/>
        <end position="61"/>
    </location>
</feature>
<accession>A0A363NYP6</accession>
<reference evidence="2 3" key="1">
    <citation type="submission" date="2018-04" db="EMBL/GenBank/DDBJ databases">
        <title>Sphingobacterium sp. M46 Genome.</title>
        <authorList>
            <person name="Cheng J."/>
            <person name="Li Y."/>
        </authorList>
    </citation>
    <scope>NUCLEOTIDE SEQUENCE [LARGE SCALE GENOMIC DNA]</scope>
    <source>
        <strain evidence="2 3">M46</strain>
    </source>
</reference>
<keyword evidence="1" id="KW-1133">Transmembrane helix</keyword>
<name>A0A363NYP6_9SPHI</name>
<keyword evidence="1" id="KW-0472">Membrane</keyword>
<proteinExistence type="predicted"/>
<protein>
    <recommendedName>
        <fullName evidence="4">Magnesium citrate secondary transporter</fullName>
    </recommendedName>
</protein>
<keyword evidence="1" id="KW-0812">Transmembrane</keyword>
<keyword evidence="3" id="KW-1185">Reference proteome</keyword>
<comment type="caution">
    <text evidence="2">The sequence shown here is derived from an EMBL/GenBank/DDBJ whole genome shotgun (WGS) entry which is preliminary data.</text>
</comment>
<evidence type="ECO:0000256" key="1">
    <source>
        <dbReference type="SAM" id="Phobius"/>
    </source>
</evidence>
<dbReference type="Proteomes" id="UP000250831">
    <property type="component" value="Unassembled WGS sequence"/>
</dbReference>
<dbReference type="EMBL" id="QCXX01000001">
    <property type="protein sequence ID" value="PUV25932.1"/>
    <property type="molecule type" value="Genomic_DNA"/>
</dbReference>
<dbReference type="AlphaFoldDB" id="A0A363NYP6"/>
<evidence type="ECO:0000313" key="3">
    <source>
        <dbReference type="Proteomes" id="UP000250831"/>
    </source>
</evidence>
<evidence type="ECO:0008006" key="4">
    <source>
        <dbReference type="Google" id="ProtNLM"/>
    </source>
</evidence>
<gene>
    <name evidence="2" type="ORF">DCO56_02870</name>
</gene>
<feature type="transmembrane region" description="Helical" evidence="1">
    <location>
        <begin position="16"/>
        <end position="37"/>
    </location>
</feature>
<evidence type="ECO:0000313" key="2">
    <source>
        <dbReference type="EMBL" id="PUV25932.1"/>
    </source>
</evidence>
<sequence length="82" mass="9673">MGSYLFNNGNPHSYPLYQIWFIAAIVSLVFEWVMPYYTDYNTADLYDVFAYFTGGLFYFLFHQPRYIKKSSDGTNHLVCSQN</sequence>
<organism evidence="2 3">
    <name type="scientific">Sphingobacterium athyrii</name>
    <dbReference type="NCBI Taxonomy" id="2152717"/>
    <lineage>
        <taxon>Bacteria</taxon>
        <taxon>Pseudomonadati</taxon>
        <taxon>Bacteroidota</taxon>
        <taxon>Sphingobacteriia</taxon>
        <taxon>Sphingobacteriales</taxon>
        <taxon>Sphingobacteriaceae</taxon>
        <taxon>Sphingobacterium</taxon>
    </lineage>
</organism>